<dbReference type="InterPro" id="IPR036259">
    <property type="entry name" value="MFS_trans_sf"/>
</dbReference>
<evidence type="ECO:0000256" key="7">
    <source>
        <dbReference type="SAM" id="Phobius"/>
    </source>
</evidence>
<dbReference type="Proteomes" id="UP000250235">
    <property type="component" value="Unassembled WGS sequence"/>
</dbReference>
<accession>A0A2Z7CKT7</accession>
<dbReference type="PROSITE" id="PS51382">
    <property type="entry name" value="SPX"/>
    <property type="match status" value="1"/>
</dbReference>
<dbReference type="OrthoDB" id="5588846at2759"/>
<feature type="transmembrane region" description="Helical" evidence="7">
    <location>
        <begin position="669"/>
        <end position="689"/>
    </location>
</feature>
<evidence type="ECO:0000256" key="3">
    <source>
        <dbReference type="ARBA" id="ARBA00022989"/>
    </source>
</evidence>
<feature type="transmembrane region" description="Helical" evidence="7">
    <location>
        <begin position="416"/>
        <end position="433"/>
    </location>
</feature>
<comment type="similarity">
    <text evidence="5">Belongs to the major facilitator superfamily. Phosphate:H(+) symporter (TC 2.A.1.9) family.</text>
</comment>
<feature type="transmembrane region" description="Helical" evidence="7">
    <location>
        <begin position="470"/>
        <end position="492"/>
    </location>
</feature>
<feature type="domain" description="SPX" evidence="8">
    <location>
        <begin position="103"/>
        <end position="246"/>
    </location>
</feature>
<feature type="transmembrane region" description="Helical" evidence="7">
    <location>
        <begin position="381"/>
        <end position="404"/>
    </location>
</feature>
<evidence type="ECO:0000313" key="10">
    <source>
        <dbReference type="Proteomes" id="UP000250235"/>
    </source>
</evidence>
<dbReference type="CDD" id="cd14479">
    <property type="entry name" value="SPX-MFS_plant"/>
    <property type="match status" value="1"/>
</dbReference>
<dbReference type="Pfam" id="PF03105">
    <property type="entry name" value="SPX"/>
    <property type="match status" value="1"/>
</dbReference>
<proteinExistence type="inferred from homology"/>
<dbReference type="PANTHER" id="PTHR23510:SF65">
    <property type="entry name" value="SPX DOMAIN-CONTAINING MEMBRANE PROTEIN OS09G0521800"/>
    <property type="match status" value="1"/>
</dbReference>
<evidence type="ECO:0000256" key="1">
    <source>
        <dbReference type="ARBA" id="ARBA00004141"/>
    </source>
</evidence>
<dbReference type="InterPro" id="IPR004331">
    <property type="entry name" value="SPX_dom"/>
</dbReference>
<feature type="transmembrane region" description="Helical" evidence="7">
    <location>
        <begin position="763"/>
        <end position="789"/>
    </location>
</feature>
<dbReference type="PANTHER" id="PTHR23510">
    <property type="entry name" value="INNER MEMBRANE TRANSPORT PROTEIN YAJR"/>
    <property type="match status" value="1"/>
</dbReference>
<evidence type="ECO:0000313" key="9">
    <source>
        <dbReference type="EMBL" id="KZV45309.1"/>
    </source>
</evidence>
<evidence type="ECO:0000256" key="6">
    <source>
        <dbReference type="SAM" id="MobiDB-lite"/>
    </source>
</evidence>
<feature type="transmembrane region" description="Helical" evidence="7">
    <location>
        <begin position="351"/>
        <end position="369"/>
    </location>
</feature>
<feature type="compositionally biased region" description="Acidic residues" evidence="6">
    <location>
        <begin position="566"/>
        <end position="576"/>
    </location>
</feature>
<feature type="transmembrane region" description="Helical" evidence="7">
    <location>
        <begin position="512"/>
        <end position="532"/>
    </location>
</feature>
<protein>
    <submittedName>
        <fullName evidence="9">SPX domain-containing membrane protein-like</fullName>
    </submittedName>
</protein>
<keyword evidence="2 7" id="KW-0812">Transmembrane</keyword>
<evidence type="ECO:0000256" key="5">
    <source>
        <dbReference type="ARBA" id="ARBA00044504"/>
    </source>
</evidence>
<evidence type="ECO:0000256" key="2">
    <source>
        <dbReference type="ARBA" id="ARBA00022692"/>
    </source>
</evidence>
<sequence>MNGSGSDMFAHLPSEGRDDFFRTCRYIYYRLTKRAKLLKWGQIITHYTNRSGQYSETPSLHLSRESGLLAVPESGIRFSQVVQLVGRCSSDSSPSDKFSINMVAFGKKLKQRRDEEWLGYYLDYKLMKKKVKQYANQIEAGTLDHQHIHKDFKRMLDKQIETIVLFMMEQQGHLASKISHLNKQHESILDEPDISKICELREAYRSAGQDLLKLLSFVEINAVGLRKILKKFDKRLGYKFTDYYVKTRANHPYSQLRQVFKHVGLGAVFGAISRNLADLQDRQGSYSSIYDQPPLLLQDPVVDLIQSAIDRLTNSTNFLNFLGQHALIMREELPSPSQEHVDDPMYHFTSLVLNLVNTFLYMVNTYIIVPTADDYSVSLGAAATVCGIVIGAMAVAQIFSSVYFSSWSNKSYFRPLVFSSIVLFVGNVMYALAYDLNSLALLLIGRLFCGFGSARAVNRRYISDCVPVKIRMQASAGFVSASALGMACGPALAGLLRTEFKIYNFTVNQVTLPGWVMALLWLIYMICLCVSFREPAREAEVNPNPQESRAEEKGLGKPLLLPSTENEQDSDQECDTSAESLKDSRLPAKSLGSAYRLLTPSVKVQLLIYFMLKYAMEILLSESSVVTTYYFGWTTGTVSIFLACLGLMVLPVNFIVGSYVSNMYEDRQILLAAEIVVLFGILFSFHLIIPYSVPQYICSGLIMFVSAEVLEGVNLSLLSRVMSSRLSRGTYNGGLLSTEAGTLARVIADATITLAGYLGESKLLNVTVLPSLLICLVSIVATCCTYNSLY</sequence>
<feature type="region of interest" description="Disordered" evidence="6">
    <location>
        <begin position="560"/>
        <end position="581"/>
    </location>
</feature>
<comment type="subcellular location">
    <subcellularLocation>
        <location evidence="1">Membrane</location>
        <topology evidence="1">Multi-pass membrane protein</topology>
    </subcellularLocation>
</comment>
<name>A0A2Z7CKT7_9LAMI</name>
<dbReference type="SUPFAM" id="SSF103473">
    <property type="entry name" value="MFS general substrate transporter"/>
    <property type="match status" value="1"/>
</dbReference>
<dbReference type="InterPro" id="IPR051068">
    <property type="entry name" value="MFS_Domain-Containing_Protein"/>
</dbReference>
<gene>
    <name evidence="9" type="ORF">F511_04047</name>
</gene>
<dbReference type="EMBL" id="KQ996399">
    <property type="protein sequence ID" value="KZV45309.1"/>
    <property type="molecule type" value="Genomic_DNA"/>
</dbReference>
<feature type="transmembrane region" description="Helical" evidence="7">
    <location>
        <begin position="638"/>
        <end position="657"/>
    </location>
</feature>
<organism evidence="9 10">
    <name type="scientific">Dorcoceras hygrometricum</name>
    <dbReference type="NCBI Taxonomy" id="472368"/>
    <lineage>
        <taxon>Eukaryota</taxon>
        <taxon>Viridiplantae</taxon>
        <taxon>Streptophyta</taxon>
        <taxon>Embryophyta</taxon>
        <taxon>Tracheophyta</taxon>
        <taxon>Spermatophyta</taxon>
        <taxon>Magnoliopsida</taxon>
        <taxon>eudicotyledons</taxon>
        <taxon>Gunneridae</taxon>
        <taxon>Pentapetalae</taxon>
        <taxon>asterids</taxon>
        <taxon>lamiids</taxon>
        <taxon>Lamiales</taxon>
        <taxon>Gesneriaceae</taxon>
        <taxon>Didymocarpoideae</taxon>
        <taxon>Trichosporeae</taxon>
        <taxon>Loxocarpinae</taxon>
        <taxon>Dorcoceras</taxon>
    </lineage>
</organism>
<dbReference type="InterPro" id="IPR045264">
    <property type="entry name" value="SPXM_SPX_plant"/>
</dbReference>
<evidence type="ECO:0000259" key="8">
    <source>
        <dbReference type="PROSITE" id="PS51382"/>
    </source>
</evidence>
<keyword evidence="4 7" id="KW-0472">Membrane</keyword>
<keyword evidence="3 7" id="KW-1133">Transmembrane helix</keyword>
<keyword evidence="10" id="KW-1185">Reference proteome</keyword>
<dbReference type="InterPro" id="IPR011701">
    <property type="entry name" value="MFS"/>
</dbReference>
<dbReference type="GO" id="GO:0009705">
    <property type="term" value="C:plant-type vacuole membrane"/>
    <property type="evidence" value="ECO:0007669"/>
    <property type="project" value="TreeGrafter"/>
</dbReference>
<feature type="transmembrane region" description="Helical" evidence="7">
    <location>
        <begin position="606"/>
        <end position="632"/>
    </location>
</feature>
<dbReference type="Pfam" id="PF07690">
    <property type="entry name" value="MFS_1"/>
    <property type="match status" value="1"/>
</dbReference>
<dbReference type="GO" id="GO:0022857">
    <property type="term" value="F:transmembrane transporter activity"/>
    <property type="evidence" value="ECO:0007669"/>
    <property type="project" value="InterPro"/>
</dbReference>
<reference evidence="9 10" key="1">
    <citation type="journal article" date="2015" name="Proc. Natl. Acad. Sci. U.S.A.">
        <title>The resurrection genome of Boea hygrometrica: A blueprint for survival of dehydration.</title>
        <authorList>
            <person name="Xiao L."/>
            <person name="Yang G."/>
            <person name="Zhang L."/>
            <person name="Yang X."/>
            <person name="Zhao S."/>
            <person name="Ji Z."/>
            <person name="Zhou Q."/>
            <person name="Hu M."/>
            <person name="Wang Y."/>
            <person name="Chen M."/>
            <person name="Xu Y."/>
            <person name="Jin H."/>
            <person name="Xiao X."/>
            <person name="Hu G."/>
            <person name="Bao F."/>
            <person name="Hu Y."/>
            <person name="Wan P."/>
            <person name="Li L."/>
            <person name="Deng X."/>
            <person name="Kuang T."/>
            <person name="Xiang C."/>
            <person name="Zhu J.K."/>
            <person name="Oliver M.J."/>
            <person name="He Y."/>
        </authorList>
    </citation>
    <scope>NUCLEOTIDE SEQUENCE [LARGE SCALE GENOMIC DNA]</scope>
    <source>
        <strain evidence="10">cv. XS01</strain>
    </source>
</reference>
<dbReference type="AlphaFoldDB" id="A0A2Z7CKT7"/>
<evidence type="ECO:0000256" key="4">
    <source>
        <dbReference type="ARBA" id="ARBA00023136"/>
    </source>
</evidence>
<dbReference type="Gene3D" id="1.20.1250.20">
    <property type="entry name" value="MFS general substrate transporter like domains"/>
    <property type="match status" value="1"/>
</dbReference>
<dbReference type="GO" id="GO:1905011">
    <property type="term" value="P:transmembrane phosphate ion transport from cytosol to vacuole"/>
    <property type="evidence" value="ECO:0007669"/>
    <property type="project" value="TreeGrafter"/>
</dbReference>